<dbReference type="Proteomes" id="UP001470230">
    <property type="component" value="Unassembled WGS sequence"/>
</dbReference>
<dbReference type="InterPro" id="IPR018838">
    <property type="entry name" value="ZGRF1-like_N"/>
</dbReference>
<name>A0ABR2KJD9_9EUKA</name>
<proteinExistence type="predicted"/>
<comment type="caution">
    <text evidence="3">The sequence shown here is derived from an EMBL/GenBank/DDBJ whole genome shotgun (WGS) entry which is preliminary data.</text>
</comment>
<organism evidence="3 4">
    <name type="scientific">Tritrichomonas musculus</name>
    <dbReference type="NCBI Taxonomy" id="1915356"/>
    <lineage>
        <taxon>Eukaryota</taxon>
        <taxon>Metamonada</taxon>
        <taxon>Parabasalia</taxon>
        <taxon>Tritrichomonadida</taxon>
        <taxon>Tritrichomonadidae</taxon>
        <taxon>Tritrichomonas</taxon>
    </lineage>
</organism>
<feature type="domain" description="5'-3' DNA helicase ZGRF1-like N-terminal" evidence="2">
    <location>
        <begin position="2"/>
        <end position="71"/>
    </location>
</feature>
<reference evidence="3 4" key="1">
    <citation type="submission" date="2024-04" db="EMBL/GenBank/DDBJ databases">
        <title>Tritrichomonas musculus Genome.</title>
        <authorList>
            <person name="Alves-Ferreira E."/>
            <person name="Grigg M."/>
            <person name="Lorenzi H."/>
            <person name="Galac M."/>
        </authorList>
    </citation>
    <scope>NUCLEOTIDE SEQUENCE [LARGE SCALE GENOMIC DNA]</scope>
    <source>
        <strain evidence="3 4">EAF2021</strain>
    </source>
</reference>
<keyword evidence="4" id="KW-1185">Reference proteome</keyword>
<sequence length="172" mass="19963">MRYSCVYTQRITQRQKKYKDGFIEITKCSNGFYNIIIFDEENQKLVSLRSSEEPILGSDFQVGAFLIQIDSSMPLLSKAEQKICNNTFIPSSRVAPLRPLPQKNSFNNNNSKESSKNNRSTCNIAKNIGYFRKLRAKPRRFEEIIAFYNVECDPSILNKNLVQRNLKEYLDS</sequence>
<evidence type="ECO:0000313" key="3">
    <source>
        <dbReference type="EMBL" id="KAK8890982.1"/>
    </source>
</evidence>
<feature type="region of interest" description="Disordered" evidence="1">
    <location>
        <begin position="95"/>
        <end position="119"/>
    </location>
</feature>
<dbReference type="Pfam" id="PF10382">
    <property type="entry name" value="ZGRF1-like_N"/>
    <property type="match status" value="1"/>
</dbReference>
<evidence type="ECO:0000256" key="1">
    <source>
        <dbReference type="SAM" id="MobiDB-lite"/>
    </source>
</evidence>
<accession>A0ABR2KJD9</accession>
<protein>
    <recommendedName>
        <fullName evidence="2">5'-3' DNA helicase ZGRF1-like N-terminal domain-containing protein</fullName>
    </recommendedName>
</protein>
<feature type="compositionally biased region" description="Low complexity" evidence="1">
    <location>
        <begin position="103"/>
        <end position="119"/>
    </location>
</feature>
<evidence type="ECO:0000313" key="4">
    <source>
        <dbReference type="Proteomes" id="UP001470230"/>
    </source>
</evidence>
<evidence type="ECO:0000259" key="2">
    <source>
        <dbReference type="Pfam" id="PF10382"/>
    </source>
</evidence>
<gene>
    <name evidence="3" type="ORF">M9Y10_028183</name>
</gene>
<dbReference type="EMBL" id="JAPFFF010000004">
    <property type="protein sequence ID" value="KAK8890982.1"/>
    <property type="molecule type" value="Genomic_DNA"/>
</dbReference>